<feature type="domain" description="Arrestin C-terminal-like" evidence="3">
    <location>
        <begin position="1"/>
        <end position="137"/>
    </location>
</feature>
<evidence type="ECO:0000259" key="3">
    <source>
        <dbReference type="SMART" id="SM01017"/>
    </source>
</evidence>
<organism evidence="4 5">
    <name type="scientific">Gadus morhua</name>
    <name type="common">Atlantic cod</name>
    <dbReference type="NCBI Taxonomy" id="8049"/>
    <lineage>
        <taxon>Eukaryota</taxon>
        <taxon>Metazoa</taxon>
        <taxon>Chordata</taxon>
        <taxon>Craniata</taxon>
        <taxon>Vertebrata</taxon>
        <taxon>Euteleostomi</taxon>
        <taxon>Actinopterygii</taxon>
        <taxon>Neopterygii</taxon>
        <taxon>Teleostei</taxon>
        <taxon>Neoteleostei</taxon>
        <taxon>Acanthomorphata</taxon>
        <taxon>Zeiogadaria</taxon>
        <taxon>Gadariae</taxon>
        <taxon>Gadiformes</taxon>
        <taxon>Gadoidei</taxon>
        <taxon>Gadidae</taxon>
        <taxon>Gadus</taxon>
    </lineage>
</organism>
<dbReference type="Proteomes" id="UP000694546">
    <property type="component" value="Chromosome 6"/>
</dbReference>
<keyword evidence="5" id="KW-1185">Reference proteome</keyword>
<evidence type="ECO:0000256" key="2">
    <source>
        <dbReference type="SAM" id="MobiDB-lite"/>
    </source>
</evidence>
<feature type="region of interest" description="Disordered" evidence="2">
    <location>
        <begin position="285"/>
        <end position="357"/>
    </location>
</feature>
<dbReference type="Ensembl" id="ENSGMOT00000014232.2">
    <property type="protein sequence ID" value="ENSGMOP00000013870.2"/>
    <property type="gene ID" value="ENSGMOG00000012972.2"/>
</dbReference>
<dbReference type="GO" id="GO:0031625">
    <property type="term" value="F:ubiquitin protein ligase binding"/>
    <property type="evidence" value="ECO:0007669"/>
    <property type="project" value="TreeGrafter"/>
</dbReference>
<feature type="region of interest" description="Disordered" evidence="2">
    <location>
        <begin position="390"/>
        <end position="441"/>
    </location>
</feature>
<feature type="compositionally biased region" description="Low complexity" evidence="2">
    <location>
        <begin position="292"/>
        <end position="311"/>
    </location>
</feature>
<proteinExistence type="inferred from homology"/>
<dbReference type="InterPro" id="IPR050357">
    <property type="entry name" value="Arrestin_domain-protein"/>
</dbReference>
<dbReference type="GeneTree" id="ENSGT00940000166440"/>
<sequence length="441" mass="47799">MGKIQEFEITFDKNKVVYSPGDSISGTLKFKVTQSMPCKAIKLNCNGFCGVTTKANDTDWSVEEQYFNSTVSVAEKGTLKPGDQSFPFKFLIPAVAPTSFEGTYGKIIYRVRAFVDTPRFTKDFKTEKPFYLLTLLNLNDVPEIRGPNVSAVTREFTYLLVKSGSIVLKAESDMRGYTPGQVIKLAVNIHNQSGKTTSMVVASLMQKVSYETKKPTHDLRAIAEVEGSPVKPGKEAEWTEQMIVPPLPQSSLVGCDLIKIEYYIKVNIKSPEVTLVLPIHIGNVSLDKKGTSKPTTTDSTSTPTPTPTSATDGEPNLPPRTAPKPAPRPNRASLHVPASAPPDDGGQGATGGGWPPYGEALPAKSYSQMGYLSPHTPVSPNSFSYAPGLTFPQNNRHSCGPIFSEGNANMPSPSPLILPPDYQSASYPNEAPPSYNQSFNT</sequence>
<evidence type="ECO:0000313" key="5">
    <source>
        <dbReference type="Proteomes" id="UP000694546"/>
    </source>
</evidence>
<comment type="similarity">
    <text evidence="1">Belongs to the arrestin family.</text>
</comment>
<dbReference type="Gene3D" id="2.60.40.640">
    <property type="match status" value="2"/>
</dbReference>
<dbReference type="InterPro" id="IPR011021">
    <property type="entry name" value="Arrestin-like_N"/>
</dbReference>
<dbReference type="InterPro" id="IPR014756">
    <property type="entry name" value="Ig_E-set"/>
</dbReference>
<dbReference type="SMART" id="SM01017">
    <property type="entry name" value="Arrestin_C"/>
    <property type="match status" value="2"/>
</dbReference>
<dbReference type="SUPFAM" id="SSF81296">
    <property type="entry name" value="E set domains"/>
    <property type="match status" value="2"/>
</dbReference>
<dbReference type="GO" id="GO:1990756">
    <property type="term" value="F:ubiquitin-like ligase-substrate adaptor activity"/>
    <property type="evidence" value="ECO:0007669"/>
    <property type="project" value="TreeGrafter"/>
</dbReference>
<dbReference type="GO" id="GO:0015031">
    <property type="term" value="P:protein transport"/>
    <property type="evidence" value="ECO:0007669"/>
    <property type="project" value="TreeGrafter"/>
</dbReference>
<reference evidence="4" key="2">
    <citation type="submission" date="2025-09" db="UniProtKB">
        <authorList>
            <consortium name="Ensembl"/>
        </authorList>
    </citation>
    <scope>IDENTIFICATION</scope>
</reference>
<dbReference type="Pfam" id="PF02752">
    <property type="entry name" value="Arrestin_C"/>
    <property type="match status" value="1"/>
</dbReference>
<reference evidence="4" key="1">
    <citation type="submission" date="2025-08" db="UniProtKB">
        <authorList>
            <consortium name="Ensembl"/>
        </authorList>
    </citation>
    <scope>IDENTIFICATION</scope>
</reference>
<dbReference type="OrthoDB" id="7785529at2759"/>
<name>A0A8C4ZK56_GADMO</name>
<feature type="compositionally biased region" description="Gly residues" evidence="2">
    <location>
        <begin position="345"/>
        <end position="355"/>
    </location>
</feature>
<dbReference type="Pfam" id="PF00339">
    <property type="entry name" value="Arrestin_N"/>
    <property type="match status" value="1"/>
</dbReference>
<dbReference type="OMA" id="YEMKKPI"/>
<feature type="domain" description="Arrestin C-terminal-like" evidence="3">
    <location>
        <begin position="162"/>
        <end position="286"/>
    </location>
</feature>
<dbReference type="GO" id="GO:0005737">
    <property type="term" value="C:cytoplasm"/>
    <property type="evidence" value="ECO:0007669"/>
    <property type="project" value="TreeGrafter"/>
</dbReference>
<dbReference type="PANTHER" id="PTHR11188:SF176">
    <property type="entry name" value="ARRESTIN DOMAIN-CONTAINING PROTEIN 1"/>
    <property type="match status" value="1"/>
</dbReference>
<dbReference type="InterPro" id="IPR014752">
    <property type="entry name" value="Arrestin-like_C"/>
</dbReference>
<protein>
    <submittedName>
        <fullName evidence="4">Arrestin domain containing 1a</fullName>
    </submittedName>
</protein>
<evidence type="ECO:0000313" key="4">
    <source>
        <dbReference type="Ensembl" id="ENSGMOP00000013870.2"/>
    </source>
</evidence>
<accession>A0A8C4ZK56</accession>
<gene>
    <name evidence="4" type="primary">arrdc1a</name>
</gene>
<feature type="compositionally biased region" description="Pro residues" evidence="2">
    <location>
        <begin position="316"/>
        <end position="328"/>
    </location>
</feature>
<evidence type="ECO:0000256" key="1">
    <source>
        <dbReference type="ARBA" id="ARBA00005298"/>
    </source>
</evidence>
<dbReference type="AlphaFoldDB" id="A0A8C4ZK56"/>
<dbReference type="InterPro" id="IPR011022">
    <property type="entry name" value="Arrestin_C-like"/>
</dbReference>
<dbReference type="PANTHER" id="PTHR11188">
    <property type="entry name" value="ARRESTIN DOMAIN CONTAINING PROTEIN"/>
    <property type="match status" value="1"/>
</dbReference>
<dbReference type="GO" id="GO:0007399">
    <property type="term" value="P:nervous system development"/>
    <property type="evidence" value="ECO:0007669"/>
    <property type="project" value="UniProtKB-ARBA"/>
</dbReference>